<dbReference type="Proteomes" id="UP000886998">
    <property type="component" value="Unassembled WGS sequence"/>
</dbReference>
<dbReference type="EMBL" id="BMAV01018997">
    <property type="protein sequence ID" value="GFY71619.1"/>
    <property type="molecule type" value="Genomic_DNA"/>
</dbReference>
<organism evidence="2 3">
    <name type="scientific">Trichonephila inaurata madagascariensis</name>
    <dbReference type="NCBI Taxonomy" id="2747483"/>
    <lineage>
        <taxon>Eukaryota</taxon>
        <taxon>Metazoa</taxon>
        <taxon>Ecdysozoa</taxon>
        <taxon>Arthropoda</taxon>
        <taxon>Chelicerata</taxon>
        <taxon>Arachnida</taxon>
        <taxon>Araneae</taxon>
        <taxon>Araneomorphae</taxon>
        <taxon>Entelegynae</taxon>
        <taxon>Araneoidea</taxon>
        <taxon>Nephilidae</taxon>
        <taxon>Trichonephila</taxon>
        <taxon>Trichonephila inaurata</taxon>
    </lineage>
</organism>
<name>A0A8X6YHN1_9ARAC</name>
<dbReference type="AlphaFoldDB" id="A0A8X6YHN1"/>
<reference evidence="2" key="1">
    <citation type="submission" date="2020-08" db="EMBL/GenBank/DDBJ databases">
        <title>Multicomponent nature underlies the extraordinary mechanical properties of spider dragline silk.</title>
        <authorList>
            <person name="Kono N."/>
            <person name="Nakamura H."/>
            <person name="Mori M."/>
            <person name="Yoshida Y."/>
            <person name="Ohtoshi R."/>
            <person name="Malay A.D."/>
            <person name="Moran D.A.P."/>
            <person name="Tomita M."/>
            <person name="Numata K."/>
            <person name="Arakawa K."/>
        </authorList>
    </citation>
    <scope>NUCLEOTIDE SEQUENCE</scope>
</reference>
<feature type="region of interest" description="Disordered" evidence="1">
    <location>
        <begin position="38"/>
        <end position="82"/>
    </location>
</feature>
<accession>A0A8X6YHN1</accession>
<protein>
    <submittedName>
        <fullName evidence="2">Uncharacterized protein</fullName>
    </submittedName>
</protein>
<comment type="caution">
    <text evidence="2">The sequence shown here is derived from an EMBL/GenBank/DDBJ whole genome shotgun (WGS) entry which is preliminary data.</text>
</comment>
<evidence type="ECO:0000313" key="2">
    <source>
        <dbReference type="EMBL" id="GFY71619.1"/>
    </source>
</evidence>
<proteinExistence type="predicted"/>
<gene>
    <name evidence="2" type="ORF">TNIN_247221</name>
</gene>
<evidence type="ECO:0000256" key="1">
    <source>
        <dbReference type="SAM" id="MobiDB-lite"/>
    </source>
</evidence>
<feature type="compositionally biased region" description="Basic residues" evidence="1">
    <location>
        <begin position="64"/>
        <end position="82"/>
    </location>
</feature>
<sequence>MIIGYDIILNESTDVGDLTQRDLKGRCKCNPVRAKRQEMLEGSQSPVKGHSSVVADREKGWLDKKKKRERKAKRKRKEKIVRKKKRRYGLGSSTMLPACQIFPYVLARGSTILTIWFLAQSFQRSFIQGGTFFLRRDGRGGRRKKMDCRRWPLPPSHLLATVMGEGNQRPRMVVEHVIDGSCPSIKEEAELKGRGYPLMLQK</sequence>
<evidence type="ECO:0000313" key="3">
    <source>
        <dbReference type="Proteomes" id="UP000886998"/>
    </source>
</evidence>
<keyword evidence="3" id="KW-1185">Reference proteome</keyword>